<dbReference type="PROSITE" id="PS00107">
    <property type="entry name" value="PROTEIN_KINASE_ATP"/>
    <property type="match status" value="1"/>
</dbReference>
<dbReference type="InterPro" id="IPR001245">
    <property type="entry name" value="Ser-Thr/Tyr_kinase_cat_dom"/>
</dbReference>
<organism evidence="10 11">
    <name type="scientific">Cocos nucifera</name>
    <name type="common">Coconut palm</name>
    <dbReference type="NCBI Taxonomy" id="13894"/>
    <lineage>
        <taxon>Eukaryota</taxon>
        <taxon>Viridiplantae</taxon>
        <taxon>Streptophyta</taxon>
        <taxon>Embryophyta</taxon>
        <taxon>Tracheophyta</taxon>
        <taxon>Spermatophyta</taxon>
        <taxon>Magnoliopsida</taxon>
        <taxon>Liliopsida</taxon>
        <taxon>Arecaceae</taxon>
        <taxon>Arecoideae</taxon>
        <taxon>Cocoseae</taxon>
        <taxon>Attaleinae</taxon>
        <taxon>Cocos</taxon>
    </lineage>
</organism>
<feature type="domain" description="Protein kinase" evidence="9">
    <location>
        <begin position="143"/>
        <end position="363"/>
    </location>
</feature>
<feature type="binding site" evidence="6">
    <location>
        <position position="172"/>
    </location>
    <ligand>
        <name>ATP</name>
        <dbReference type="ChEBI" id="CHEBI:30616"/>
    </ligand>
</feature>
<keyword evidence="5 6" id="KW-0067">ATP-binding</keyword>
<dbReference type="GO" id="GO:0004674">
    <property type="term" value="F:protein serine/threonine kinase activity"/>
    <property type="evidence" value="ECO:0007669"/>
    <property type="project" value="UniProtKB-KW"/>
</dbReference>
<dbReference type="InterPro" id="IPR008271">
    <property type="entry name" value="Ser/Thr_kinase_AS"/>
</dbReference>
<comment type="similarity">
    <text evidence="7">Belongs to the protein kinase superfamily.</text>
</comment>
<dbReference type="PROSITE" id="PS50011">
    <property type="entry name" value="PROTEIN_KINASE_DOM"/>
    <property type="match status" value="1"/>
</dbReference>
<dbReference type="InterPro" id="IPR000719">
    <property type="entry name" value="Prot_kinase_dom"/>
</dbReference>
<keyword evidence="10" id="KW-0675">Receptor</keyword>
<dbReference type="GO" id="GO:0005524">
    <property type="term" value="F:ATP binding"/>
    <property type="evidence" value="ECO:0007669"/>
    <property type="project" value="UniProtKB-UniRule"/>
</dbReference>
<dbReference type="Pfam" id="PF07714">
    <property type="entry name" value="PK_Tyr_Ser-Thr"/>
    <property type="match status" value="1"/>
</dbReference>
<evidence type="ECO:0000256" key="8">
    <source>
        <dbReference type="SAM" id="MobiDB-lite"/>
    </source>
</evidence>
<dbReference type="Gene3D" id="3.30.200.20">
    <property type="entry name" value="Phosphorylase Kinase, domain 1"/>
    <property type="match status" value="2"/>
</dbReference>
<keyword evidence="4 10" id="KW-0418">Kinase</keyword>
<accession>A0A8K0IQV4</accession>
<dbReference type="OrthoDB" id="4062651at2759"/>
<evidence type="ECO:0000256" key="5">
    <source>
        <dbReference type="ARBA" id="ARBA00022840"/>
    </source>
</evidence>
<evidence type="ECO:0000259" key="9">
    <source>
        <dbReference type="PROSITE" id="PS50011"/>
    </source>
</evidence>
<dbReference type="Proteomes" id="UP000797356">
    <property type="component" value="Chromosome 12"/>
</dbReference>
<proteinExistence type="inferred from homology"/>
<evidence type="ECO:0000256" key="1">
    <source>
        <dbReference type="ARBA" id="ARBA00022527"/>
    </source>
</evidence>
<keyword evidence="1 7" id="KW-0723">Serine/threonine-protein kinase</keyword>
<keyword evidence="2" id="KW-0808">Transferase</keyword>
<protein>
    <submittedName>
        <fullName evidence="10">Putative Receptor-like cytosolic serine/threonine-protein kinase RBK2</fullName>
    </submittedName>
</protein>
<evidence type="ECO:0000313" key="11">
    <source>
        <dbReference type="Proteomes" id="UP000797356"/>
    </source>
</evidence>
<dbReference type="Pfam" id="PF00069">
    <property type="entry name" value="Pkinase"/>
    <property type="match status" value="1"/>
</dbReference>
<dbReference type="InterPro" id="IPR046958">
    <property type="entry name" value="RBK1/2/STUNTED"/>
</dbReference>
<feature type="region of interest" description="Disordered" evidence="8">
    <location>
        <begin position="1"/>
        <end position="33"/>
    </location>
</feature>
<evidence type="ECO:0000256" key="3">
    <source>
        <dbReference type="ARBA" id="ARBA00022741"/>
    </source>
</evidence>
<dbReference type="PANTHER" id="PTHR47987:SF13">
    <property type="entry name" value="RECEPTOR-LIKE CYTOSOLIC SERINE_THREONINE-PROTEIN KINASE RBK2"/>
    <property type="match status" value="1"/>
</dbReference>
<dbReference type="SUPFAM" id="SSF56112">
    <property type="entry name" value="Protein kinase-like (PK-like)"/>
    <property type="match status" value="2"/>
</dbReference>
<dbReference type="SMART" id="SM00220">
    <property type="entry name" value="S_TKc"/>
    <property type="match status" value="1"/>
</dbReference>
<evidence type="ECO:0000256" key="4">
    <source>
        <dbReference type="ARBA" id="ARBA00022777"/>
    </source>
</evidence>
<reference evidence="10" key="1">
    <citation type="journal article" date="2017" name="Gigascience">
        <title>The genome draft of coconut (Cocos nucifera).</title>
        <authorList>
            <person name="Xiao Y."/>
            <person name="Xu P."/>
            <person name="Fan H."/>
            <person name="Baudouin L."/>
            <person name="Xia W."/>
            <person name="Bocs S."/>
            <person name="Xu J."/>
            <person name="Li Q."/>
            <person name="Guo A."/>
            <person name="Zhou L."/>
            <person name="Li J."/>
            <person name="Wu Y."/>
            <person name="Ma Z."/>
            <person name="Armero A."/>
            <person name="Issali A.E."/>
            <person name="Liu N."/>
            <person name="Peng M."/>
            <person name="Yang Y."/>
        </authorList>
    </citation>
    <scope>NUCLEOTIDE SEQUENCE</scope>
    <source>
        <tissue evidence="10">Spear leaf of Hainan Tall coconut</tissue>
    </source>
</reference>
<keyword evidence="3 6" id="KW-0547">Nucleotide-binding</keyword>
<dbReference type="PROSITE" id="PS00108">
    <property type="entry name" value="PROTEIN_KINASE_ST"/>
    <property type="match status" value="1"/>
</dbReference>
<gene>
    <name evidence="10" type="ORF">COCNU_12G001520</name>
</gene>
<evidence type="ECO:0000256" key="7">
    <source>
        <dbReference type="RuleBase" id="RU000304"/>
    </source>
</evidence>
<reference evidence="10" key="2">
    <citation type="submission" date="2019-07" db="EMBL/GenBank/DDBJ databases">
        <authorList>
            <person name="Yang Y."/>
            <person name="Bocs S."/>
            <person name="Baudouin L."/>
        </authorList>
    </citation>
    <scope>NUCLEOTIDE SEQUENCE</scope>
    <source>
        <tissue evidence="10">Spear leaf of Hainan Tall coconut</tissue>
    </source>
</reference>
<evidence type="ECO:0000256" key="6">
    <source>
        <dbReference type="PROSITE-ProRule" id="PRU10141"/>
    </source>
</evidence>
<dbReference type="EMBL" id="CM017883">
    <property type="protein sequence ID" value="KAG1365152.1"/>
    <property type="molecule type" value="Genomic_DNA"/>
</dbReference>
<comment type="caution">
    <text evidence="10">The sequence shown here is derived from an EMBL/GenBank/DDBJ whole genome shotgun (WGS) entry which is preliminary data.</text>
</comment>
<dbReference type="AlphaFoldDB" id="A0A8K0IQV4"/>
<dbReference type="InterPro" id="IPR011009">
    <property type="entry name" value="Kinase-like_dom_sf"/>
</dbReference>
<evidence type="ECO:0000256" key="2">
    <source>
        <dbReference type="ARBA" id="ARBA00022679"/>
    </source>
</evidence>
<evidence type="ECO:0000313" key="10">
    <source>
        <dbReference type="EMBL" id="KAG1365152.1"/>
    </source>
</evidence>
<dbReference type="FunFam" id="3.30.200.20:FF:000389">
    <property type="entry name" value="Receptor-like cytosolic serine/threonine-protein kinase RBK1"/>
    <property type="match status" value="1"/>
</dbReference>
<name>A0A8K0IQV4_COCNU</name>
<keyword evidence="11" id="KW-1185">Reference proteome</keyword>
<dbReference type="PANTHER" id="PTHR47987">
    <property type="entry name" value="OS08G0249100 PROTEIN"/>
    <property type="match status" value="1"/>
</dbReference>
<sequence length="363" mass="40429">MRRLSSFPPLGVPRLSRRKSNRETHVPLSDSTTDHSNCYIKPTWKNFTISELQKATNNFSPENIIGKGGYAEVYKGSLEDGQLVAIKKLTQGTADERTNNFLSELGIIVHVDHPNTAKLIGVGAEGGMHLVLQLSSHGSLENLLHENIIGKGGYAEVYKGSLEDGQLVAIKKLTQGTADERTNNFLSELGIIVHVDHPNTAKLIGVGAEGGMHLVLQLSSHGSLENLLHGSKEKLSWDVRYKIAIGAATGLEYLHERCQRRIIHRDIKAANVLLTDDFEPQAKPLLEKDDIKELVDPSLNDSYDIKQVLDLLKGKEMHSESMKVLHKSLIRRTYSVELFDAEEYNATRYLNDLTQHKKPALDF</sequence>
<dbReference type="Gene3D" id="1.10.510.10">
    <property type="entry name" value="Transferase(Phosphotransferase) domain 1"/>
    <property type="match status" value="1"/>
</dbReference>
<dbReference type="InterPro" id="IPR017441">
    <property type="entry name" value="Protein_kinase_ATP_BS"/>
</dbReference>